<dbReference type="RefSeq" id="WP_089828047.1">
    <property type="nucleotide sequence ID" value="NZ_FODV01000038.1"/>
</dbReference>
<evidence type="ECO:0000313" key="4">
    <source>
        <dbReference type="EMBL" id="SEP30101.1"/>
    </source>
</evidence>
<keyword evidence="5" id="KW-1185">Reference proteome</keyword>
<keyword evidence="2" id="KW-0804">Transcription</keyword>
<gene>
    <name evidence="4" type="ORF">SAMN04487948_13815</name>
</gene>
<accession>A0A1H8WR29</accession>
<name>A0A1H8WR29_9EURY</name>
<dbReference type="PANTHER" id="PTHR34236">
    <property type="entry name" value="DIMETHYL SULFOXIDE REDUCTASE TRANSCRIPTIONAL ACTIVATOR"/>
    <property type="match status" value="1"/>
</dbReference>
<evidence type="ECO:0000313" key="5">
    <source>
        <dbReference type="Proteomes" id="UP000199126"/>
    </source>
</evidence>
<protein>
    <submittedName>
        <fullName evidence="4">HTH DNA binding domain-containing protein</fullName>
    </submittedName>
</protein>
<dbReference type="InterPro" id="IPR007050">
    <property type="entry name" value="HTH_bacterioopsin"/>
</dbReference>
<dbReference type="PANTHER" id="PTHR34236:SF1">
    <property type="entry name" value="DIMETHYL SULFOXIDE REDUCTASE TRANSCRIPTIONAL ACTIVATOR"/>
    <property type="match status" value="1"/>
</dbReference>
<dbReference type="Proteomes" id="UP000199126">
    <property type="component" value="Unassembled WGS sequence"/>
</dbReference>
<reference evidence="5" key="1">
    <citation type="submission" date="2016-10" db="EMBL/GenBank/DDBJ databases">
        <authorList>
            <person name="Varghese N."/>
            <person name="Submissions S."/>
        </authorList>
    </citation>
    <scope>NUCLEOTIDE SEQUENCE [LARGE SCALE GENOMIC DNA]</scope>
    <source>
        <strain evidence="5">CGMCC 1.10121</strain>
    </source>
</reference>
<keyword evidence="1" id="KW-0805">Transcription regulation</keyword>
<dbReference type="Pfam" id="PF04967">
    <property type="entry name" value="HTH_10"/>
    <property type="match status" value="1"/>
</dbReference>
<feature type="domain" description="HTH bat-type" evidence="3">
    <location>
        <begin position="156"/>
        <end position="207"/>
    </location>
</feature>
<organism evidence="4 5">
    <name type="scientific">Halogranum amylolyticum</name>
    <dbReference type="NCBI Taxonomy" id="660520"/>
    <lineage>
        <taxon>Archaea</taxon>
        <taxon>Methanobacteriati</taxon>
        <taxon>Methanobacteriota</taxon>
        <taxon>Stenosarchaea group</taxon>
        <taxon>Halobacteria</taxon>
        <taxon>Halobacteriales</taxon>
        <taxon>Haloferacaceae</taxon>
    </lineage>
</organism>
<dbReference type="AlphaFoldDB" id="A0A1H8WR29"/>
<evidence type="ECO:0000259" key="3">
    <source>
        <dbReference type="Pfam" id="PF04967"/>
    </source>
</evidence>
<evidence type="ECO:0000256" key="2">
    <source>
        <dbReference type="ARBA" id="ARBA00023163"/>
    </source>
</evidence>
<proteinExistence type="predicted"/>
<sequence>MIEECLIVEFHIKDGDCPLAEAAQQSDVTIDAHPPQLRRDGNALLRFSSLTSEKLVEILDADNRIRFLHVSRSDDRNNYRCLSKQPSVVHELVSAGFMIEELQYRSSGAVITGAVVGHDVLQGVMETAAETVGVNLERIYPLKSDEEGTIAQQWDITPRQEESIRTALDMGYFEIPRDVSAEGVADQLGISKSAFLERLHRGERALFEQLIH</sequence>
<dbReference type="EMBL" id="FODV01000038">
    <property type="protein sequence ID" value="SEP30101.1"/>
    <property type="molecule type" value="Genomic_DNA"/>
</dbReference>
<dbReference type="OrthoDB" id="156233at2157"/>
<evidence type="ECO:0000256" key="1">
    <source>
        <dbReference type="ARBA" id="ARBA00023015"/>
    </source>
</evidence>